<evidence type="ECO:0000313" key="2">
    <source>
        <dbReference type="Proteomes" id="UP000265520"/>
    </source>
</evidence>
<feature type="non-terminal residue" evidence="1">
    <location>
        <position position="38"/>
    </location>
</feature>
<evidence type="ECO:0000313" key="1">
    <source>
        <dbReference type="EMBL" id="MCI40892.1"/>
    </source>
</evidence>
<dbReference type="EMBL" id="LXQA010285111">
    <property type="protein sequence ID" value="MCI40892.1"/>
    <property type="molecule type" value="Genomic_DNA"/>
</dbReference>
<dbReference type="Proteomes" id="UP000265520">
    <property type="component" value="Unassembled WGS sequence"/>
</dbReference>
<accession>A0A392RXK4</accession>
<comment type="caution">
    <text evidence="1">The sequence shown here is derived from an EMBL/GenBank/DDBJ whole genome shotgun (WGS) entry which is preliminary data.</text>
</comment>
<sequence length="38" mass="4094">MLDFVLEKAPGARILTQDARKSSLDAIISSGKFAWGAE</sequence>
<name>A0A392RXK4_9FABA</name>
<reference evidence="1 2" key="1">
    <citation type="journal article" date="2018" name="Front. Plant Sci.">
        <title>Red Clover (Trifolium pratense) and Zigzag Clover (T. medium) - A Picture of Genomic Similarities and Differences.</title>
        <authorList>
            <person name="Dluhosova J."/>
            <person name="Istvanek J."/>
            <person name="Nedelnik J."/>
            <person name="Repkova J."/>
        </authorList>
    </citation>
    <scope>NUCLEOTIDE SEQUENCE [LARGE SCALE GENOMIC DNA]</scope>
    <source>
        <strain evidence="2">cv. 10/8</strain>
        <tissue evidence="1">Leaf</tissue>
    </source>
</reference>
<keyword evidence="2" id="KW-1185">Reference proteome</keyword>
<organism evidence="1 2">
    <name type="scientific">Trifolium medium</name>
    <dbReference type="NCBI Taxonomy" id="97028"/>
    <lineage>
        <taxon>Eukaryota</taxon>
        <taxon>Viridiplantae</taxon>
        <taxon>Streptophyta</taxon>
        <taxon>Embryophyta</taxon>
        <taxon>Tracheophyta</taxon>
        <taxon>Spermatophyta</taxon>
        <taxon>Magnoliopsida</taxon>
        <taxon>eudicotyledons</taxon>
        <taxon>Gunneridae</taxon>
        <taxon>Pentapetalae</taxon>
        <taxon>rosids</taxon>
        <taxon>fabids</taxon>
        <taxon>Fabales</taxon>
        <taxon>Fabaceae</taxon>
        <taxon>Papilionoideae</taxon>
        <taxon>50 kb inversion clade</taxon>
        <taxon>NPAAA clade</taxon>
        <taxon>Hologalegina</taxon>
        <taxon>IRL clade</taxon>
        <taxon>Trifolieae</taxon>
        <taxon>Trifolium</taxon>
    </lineage>
</organism>
<protein>
    <submittedName>
        <fullName evidence="1">Uncharacterized protein</fullName>
    </submittedName>
</protein>
<proteinExistence type="predicted"/>
<dbReference type="AlphaFoldDB" id="A0A392RXK4"/>